<reference evidence="17" key="1">
    <citation type="submission" date="2025-08" db="UniProtKB">
        <authorList>
            <consortium name="RefSeq"/>
        </authorList>
    </citation>
    <scope>IDENTIFICATION</scope>
    <source>
        <tissue evidence="17">Liver</tissue>
    </source>
</reference>
<dbReference type="Pfam" id="PF00096">
    <property type="entry name" value="zf-C2H2"/>
    <property type="match status" value="7"/>
</dbReference>
<dbReference type="GO" id="GO:0005634">
    <property type="term" value="C:nucleus"/>
    <property type="evidence" value="ECO:0007669"/>
    <property type="project" value="UniProtKB-SubCell"/>
</dbReference>
<dbReference type="PROSITE" id="PS50804">
    <property type="entry name" value="SCAN_BOX"/>
    <property type="match status" value="1"/>
</dbReference>
<dbReference type="PANTHER" id="PTHR24388">
    <property type="entry name" value="ZINC FINGER PROTEIN"/>
    <property type="match status" value="1"/>
</dbReference>
<dbReference type="SUPFAM" id="SSF47353">
    <property type="entry name" value="Retrovirus capsid dimerization domain-like"/>
    <property type="match status" value="1"/>
</dbReference>
<dbReference type="RefSeq" id="XP_025030018.1">
    <property type="nucleotide sequence ID" value="XM_025174250.1"/>
</dbReference>
<sequence>MQRSVGAEVAKGSDPRHTENRGDFWGRTGQKIFPEGAICPGVQCWYFRRFCYQETKGPREVCSQLHQLCHQWLQPERSTKAEMLDLLVLEQFLSLLPAEMESWVRECGAETCSQAVALAEGFLLSQAVSEELGKKQVVQEPLMEAVSEHPKGRDLSNPFQELCFGMISQEDPTQIISSWNRKAVMEITEMSSLCCGAKTAALPPDQGSISFEEVAVYFTEEEWALLDCGQRALCREVMLENSRNVATLAGDEEENEDYKEPLQRTKHVVGGEMCGNQGGQKTQERSQSRKGKEKSSISLFAEIHDFLTQQDHKGKRKRKYPEYSETDKFNLIRQHRTYTKERKHEFREHGESSGHNFPLSLHQSIYMKQKLYTLIRGGKNFSLSHHLTSQKENHREEKLYNCFECRKGFSKRLLLILHQKIHTREKTHRCMDCGRNFRRNSHLHSHKRIHTGDKPYKCTECGKRFSESSYLNSHKRIHTGEKPYKCMKCGKTFRHNSSFNSHKRIHTGEKPYECLECGKSFSRSSNFNKHKQIHTRESKYKCMVCGKRFNRSSSLTKHATIHTGEKPYKCLECGKSFSHNSSLTSHKRIHTGERAYKCLECGKNFSRSSSLMKHKMIHTGEKLYKCLECGKRFTIRK</sequence>
<dbReference type="FunFam" id="1.10.4020.10:FF:000005">
    <property type="entry name" value="Uncharacterized protein"/>
    <property type="match status" value="1"/>
</dbReference>
<evidence type="ECO:0000259" key="13">
    <source>
        <dbReference type="PROSITE" id="PS50157"/>
    </source>
</evidence>
<proteinExistence type="inferred from homology"/>
<dbReference type="SUPFAM" id="SSF57667">
    <property type="entry name" value="beta-beta-alpha zinc fingers"/>
    <property type="match status" value="5"/>
</dbReference>
<evidence type="ECO:0000256" key="3">
    <source>
        <dbReference type="ARBA" id="ARBA00022723"/>
    </source>
</evidence>
<evidence type="ECO:0000256" key="5">
    <source>
        <dbReference type="ARBA" id="ARBA00022771"/>
    </source>
</evidence>
<feature type="domain" description="C2H2-type" evidence="13">
    <location>
        <begin position="484"/>
        <end position="511"/>
    </location>
</feature>
<dbReference type="GO" id="GO:0000978">
    <property type="term" value="F:RNA polymerase II cis-regulatory region sequence-specific DNA binding"/>
    <property type="evidence" value="ECO:0007669"/>
    <property type="project" value="TreeGrafter"/>
</dbReference>
<dbReference type="FunFam" id="3.30.160.60:FF:000003">
    <property type="entry name" value="Zinc finger protein 3 homolog"/>
    <property type="match status" value="1"/>
</dbReference>
<evidence type="ECO:0000256" key="9">
    <source>
        <dbReference type="ARBA" id="ARBA00023163"/>
    </source>
</evidence>
<dbReference type="PROSITE" id="PS50157">
    <property type="entry name" value="ZINC_FINGER_C2H2_2"/>
    <property type="match status" value="8"/>
</dbReference>
<dbReference type="FunFam" id="3.30.160.60:FF:000053">
    <property type="entry name" value="zinc finger protein 182 isoform X1"/>
    <property type="match status" value="1"/>
</dbReference>
<dbReference type="PROSITE" id="PS50805">
    <property type="entry name" value="KRAB"/>
    <property type="match status" value="1"/>
</dbReference>
<feature type="compositionally biased region" description="Basic and acidic residues" evidence="12">
    <location>
        <begin position="11"/>
        <end position="23"/>
    </location>
</feature>
<feature type="domain" description="C2H2-type" evidence="13">
    <location>
        <begin position="568"/>
        <end position="595"/>
    </location>
</feature>
<accession>A0A9F5J8Z1</accession>
<keyword evidence="7" id="KW-0805">Transcription regulation</keyword>
<evidence type="ECO:0000313" key="17">
    <source>
        <dbReference type="RefSeq" id="XP_025030018.1"/>
    </source>
</evidence>
<dbReference type="FunFam" id="3.30.160.60:FF:001954">
    <property type="entry name" value="Zinc finger protein 787"/>
    <property type="match status" value="1"/>
</dbReference>
<keyword evidence="8" id="KW-0238">DNA-binding</keyword>
<dbReference type="Pfam" id="PF01352">
    <property type="entry name" value="KRAB"/>
    <property type="match status" value="1"/>
</dbReference>
<evidence type="ECO:0000259" key="14">
    <source>
        <dbReference type="PROSITE" id="PS50804"/>
    </source>
</evidence>
<dbReference type="Gene3D" id="1.10.4020.10">
    <property type="entry name" value="DNA breaking-rejoining enzymes"/>
    <property type="match status" value="1"/>
</dbReference>
<dbReference type="InterPro" id="IPR003309">
    <property type="entry name" value="SCAN_dom"/>
</dbReference>
<feature type="domain" description="SCAN box" evidence="14">
    <location>
        <begin position="47"/>
        <end position="122"/>
    </location>
</feature>
<keyword evidence="9" id="KW-0804">Transcription</keyword>
<dbReference type="GO" id="GO:0000981">
    <property type="term" value="F:DNA-binding transcription factor activity, RNA polymerase II-specific"/>
    <property type="evidence" value="ECO:0007669"/>
    <property type="project" value="TreeGrafter"/>
</dbReference>
<dbReference type="InterPro" id="IPR001909">
    <property type="entry name" value="KRAB"/>
</dbReference>
<dbReference type="SMART" id="SM00355">
    <property type="entry name" value="ZnF_C2H2"/>
    <property type="match status" value="8"/>
</dbReference>
<dbReference type="SMART" id="SM00431">
    <property type="entry name" value="SCAN"/>
    <property type="match status" value="1"/>
</dbReference>
<dbReference type="PROSITE" id="PS00028">
    <property type="entry name" value="ZINC_FINGER_C2H2_1"/>
    <property type="match status" value="8"/>
</dbReference>
<evidence type="ECO:0000256" key="7">
    <source>
        <dbReference type="ARBA" id="ARBA00023015"/>
    </source>
</evidence>
<dbReference type="InterPro" id="IPR050527">
    <property type="entry name" value="Snail/Krueppel_Znf"/>
</dbReference>
<dbReference type="SUPFAM" id="SSF109640">
    <property type="entry name" value="KRAB domain (Kruppel-associated box)"/>
    <property type="match status" value="1"/>
</dbReference>
<gene>
    <name evidence="17" type="primary">LOC112542158</name>
</gene>
<dbReference type="GO" id="GO:0008270">
    <property type="term" value="F:zinc ion binding"/>
    <property type="evidence" value="ECO:0007669"/>
    <property type="project" value="UniProtKB-KW"/>
</dbReference>
<dbReference type="SMART" id="SM00349">
    <property type="entry name" value="KRAB"/>
    <property type="match status" value="1"/>
</dbReference>
<feature type="domain" description="C2H2-type" evidence="13">
    <location>
        <begin position="596"/>
        <end position="623"/>
    </location>
</feature>
<dbReference type="PANTHER" id="PTHR24388:SF96">
    <property type="entry name" value="GENE, 32687-RELATED"/>
    <property type="match status" value="1"/>
</dbReference>
<feature type="domain" description="C2H2-type" evidence="13">
    <location>
        <begin position="400"/>
        <end position="427"/>
    </location>
</feature>
<evidence type="ECO:0000256" key="4">
    <source>
        <dbReference type="ARBA" id="ARBA00022737"/>
    </source>
</evidence>
<keyword evidence="10" id="KW-0539">Nucleus</keyword>
<dbReference type="FunFam" id="3.30.160.60:FF:002090">
    <property type="entry name" value="Zinc finger protein 473"/>
    <property type="match status" value="2"/>
</dbReference>
<dbReference type="FunFam" id="3.30.160.60:FF:002343">
    <property type="entry name" value="Zinc finger protein 33A"/>
    <property type="match status" value="1"/>
</dbReference>
<dbReference type="FunFam" id="3.30.160.60:FF:000512">
    <property type="entry name" value="zinc finger protein 197 isoform X1"/>
    <property type="match status" value="1"/>
</dbReference>
<feature type="domain" description="C2H2-type" evidence="13">
    <location>
        <begin position="512"/>
        <end position="539"/>
    </location>
</feature>
<feature type="region of interest" description="Disordered" evidence="12">
    <location>
        <begin position="1"/>
        <end position="23"/>
    </location>
</feature>
<keyword evidence="4" id="KW-0677">Repeat</keyword>
<comment type="similarity">
    <text evidence="2">Belongs to the krueppel C2H2-type zinc-finger protein family.</text>
</comment>
<protein>
    <submittedName>
        <fullName evidence="17">Zinc finger protein 586-like isoform X1</fullName>
    </submittedName>
</protein>
<dbReference type="Proteomes" id="UP000695026">
    <property type="component" value="Unplaced"/>
</dbReference>
<dbReference type="AlphaFoldDB" id="A0A9F5J8Z1"/>
<dbReference type="OrthoDB" id="8117402at2759"/>
<evidence type="ECO:0000256" key="10">
    <source>
        <dbReference type="ARBA" id="ARBA00023242"/>
    </source>
</evidence>
<dbReference type="InterPro" id="IPR036051">
    <property type="entry name" value="KRAB_dom_sf"/>
</dbReference>
<evidence type="ECO:0000256" key="1">
    <source>
        <dbReference type="ARBA" id="ARBA00004123"/>
    </source>
</evidence>
<keyword evidence="5 11" id="KW-0863">Zinc-finger</keyword>
<keyword evidence="6" id="KW-0862">Zinc</keyword>
<keyword evidence="16" id="KW-1185">Reference proteome</keyword>
<feature type="domain" description="KRAB" evidence="15">
    <location>
        <begin position="209"/>
        <end position="281"/>
    </location>
</feature>
<comment type="subcellular location">
    <subcellularLocation>
        <location evidence="1">Nucleus</location>
    </subcellularLocation>
</comment>
<feature type="domain" description="C2H2-type" evidence="13">
    <location>
        <begin position="540"/>
        <end position="567"/>
    </location>
</feature>
<dbReference type="InterPro" id="IPR036236">
    <property type="entry name" value="Znf_C2H2_sf"/>
</dbReference>
<dbReference type="InterPro" id="IPR013087">
    <property type="entry name" value="Znf_C2H2_type"/>
</dbReference>
<evidence type="ECO:0000256" key="2">
    <source>
        <dbReference type="ARBA" id="ARBA00006991"/>
    </source>
</evidence>
<evidence type="ECO:0000259" key="15">
    <source>
        <dbReference type="PROSITE" id="PS50805"/>
    </source>
</evidence>
<organism evidence="16 17">
    <name type="scientific">Python bivittatus</name>
    <name type="common">Burmese python</name>
    <name type="synonym">Python molurus bivittatus</name>
    <dbReference type="NCBI Taxonomy" id="176946"/>
    <lineage>
        <taxon>Eukaryota</taxon>
        <taxon>Metazoa</taxon>
        <taxon>Chordata</taxon>
        <taxon>Craniata</taxon>
        <taxon>Vertebrata</taxon>
        <taxon>Euteleostomi</taxon>
        <taxon>Lepidosauria</taxon>
        <taxon>Squamata</taxon>
        <taxon>Bifurcata</taxon>
        <taxon>Unidentata</taxon>
        <taxon>Episquamata</taxon>
        <taxon>Toxicofera</taxon>
        <taxon>Serpentes</taxon>
        <taxon>Henophidia</taxon>
        <taxon>Pythonidae</taxon>
        <taxon>Python</taxon>
    </lineage>
</organism>
<evidence type="ECO:0000256" key="11">
    <source>
        <dbReference type="PROSITE-ProRule" id="PRU00042"/>
    </source>
</evidence>
<keyword evidence="3" id="KW-0479">Metal-binding</keyword>
<dbReference type="InterPro" id="IPR038269">
    <property type="entry name" value="SCAN_sf"/>
</dbReference>
<evidence type="ECO:0000313" key="16">
    <source>
        <dbReference type="Proteomes" id="UP000695026"/>
    </source>
</evidence>
<evidence type="ECO:0000256" key="8">
    <source>
        <dbReference type="ARBA" id="ARBA00023125"/>
    </source>
</evidence>
<dbReference type="KEGG" id="pbi:112542158"/>
<dbReference type="Pfam" id="PF02023">
    <property type="entry name" value="SCAN"/>
    <property type="match status" value="1"/>
</dbReference>
<dbReference type="CDD" id="cd07765">
    <property type="entry name" value="KRAB_A-box"/>
    <property type="match status" value="1"/>
</dbReference>
<feature type="domain" description="C2H2-type" evidence="13">
    <location>
        <begin position="456"/>
        <end position="483"/>
    </location>
</feature>
<dbReference type="Gene3D" id="3.30.160.60">
    <property type="entry name" value="Classic Zinc Finger"/>
    <property type="match status" value="9"/>
</dbReference>
<dbReference type="GeneID" id="112542158"/>
<dbReference type="FunFam" id="3.30.160.60:FF:000358">
    <property type="entry name" value="zinc finger protein 24"/>
    <property type="match status" value="1"/>
</dbReference>
<feature type="domain" description="C2H2-type" evidence="13">
    <location>
        <begin position="428"/>
        <end position="455"/>
    </location>
</feature>
<evidence type="ECO:0000256" key="12">
    <source>
        <dbReference type="SAM" id="MobiDB-lite"/>
    </source>
</evidence>
<feature type="region of interest" description="Disordered" evidence="12">
    <location>
        <begin position="270"/>
        <end position="294"/>
    </location>
</feature>
<evidence type="ECO:0000256" key="6">
    <source>
        <dbReference type="ARBA" id="ARBA00022833"/>
    </source>
</evidence>
<dbReference type="CDD" id="cd07936">
    <property type="entry name" value="SCAN"/>
    <property type="match status" value="1"/>
</dbReference>
<dbReference type="Gene3D" id="6.10.140.140">
    <property type="match status" value="1"/>
</dbReference>
<name>A0A9F5J8Z1_PYTBI</name>